<evidence type="ECO:0000313" key="2">
    <source>
        <dbReference type="Proteomes" id="UP000777438"/>
    </source>
</evidence>
<comment type="caution">
    <text evidence="1">The sequence shown here is derived from an EMBL/GenBank/DDBJ whole genome shotgun (WGS) entry which is preliminary data.</text>
</comment>
<dbReference type="AlphaFoldDB" id="A0A9P9AJS5"/>
<accession>A0A9P9AJS5</accession>
<gene>
    <name evidence="1" type="ORF">B0T10DRAFT_497833</name>
</gene>
<evidence type="ECO:0000313" key="1">
    <source>
        <dbReference type="EMBL" id="KAH6876318.1"/>
    </source>
</evidence>
<dbReference type="OrthoDB" id="3787958at2759"/>
<name>A0A9P9AJS5_9HYPO</name>
<keyword evidence="2" id="KW-1185">Reference proteome</keyword>
<dbReference type="Proteomes" id="UP000777438">
    <property type="component" value="Unassembled WGS sequence"/>
</dbReference>
<proteinExistence type="predicted"/>
<evidence type="ECO:0008006" key="3">
    <source>
        <dbReference type="Google" id="ProtNLM"/>
    </source>
</evidence>
<protein>
    <recommendedName>
        <fullName evidence="3">Fungal N-terminal domain-containing protein</fullName>
    </recommendedName>
</protein>
<dbReference type="EMBL" id="JAGPYM010000035">
    <property type="protein sequence ID" value="KAH6876318.1"/>
    <property type="molecule type" value="Genomic_DNA"/>
</dbReference>
<organism evidence="1 2">
    <name type="scientific">Thelonectria olida</name>
    <dbReference type="NCBI Taxonomy" id="1576542"/>
    <lineage>
        <taxon>Eukaryota</taxon>
        <taxon>Fungi</taxon>
        <taxon>Dikarya</taxon>
        <taxon>Ascomycota</taxon>
        <taxon>Pezizomycotina</taxon>
        <taxon>Sordariomycetes</taxon>
        <taxon>Hypocreomycetidae</taxon>
        <taxon>Hypocreales</taxon>
        <taxon>Nectriaceae</taxon>
        <taxon>Thelonectria</taxon>
    </lineage>
</organism>
<sequence>MDPITILGAVAGAVQLLDASIKSSKKTRSFISDFRHAGDDVQRLETAMKEAEALMNDLQSYGTIVQQCPPDVLAHHSHVLSSSLCQIALNYAEDVKDLGRLLPSNSTLPIKERFSFARNQNAVSVIMFRLEQRKTATTLALEILGRIEGIKQHTRGLEVEKSLQALTCQQSHLSADLKTFSDAVTEQGHKGMGREANMLSSIEKLQGLVLGGEHASTQSRELLLEQAKQLSLIDTRLLSIHSSSEQSSSALLELTRALQSQRSEVQASLASMEARAASRHRQLATTSQVKTIASSSANELGAIVRLELKKQLEPLRHRFEVTDQIIHGLATAVAAQASGQKVFEGDNIENVAKTKSLDNRDAKVLGLHCSSVKEPRTARVPRDARLFTYRRIQDTIFGRLVILLTTYRTKARGLHDTQAHFTLKVDLVPHPWLISRGISLLYSTGPGPDGYFDICPKIRSFGVILNDSPIWSILRNDEVSAFRNALQTRQIGLWGLDSSGCSFVVSAFLSKSWGILFYLLRETGYAETLLARNFRSARDYICLLAIAWPLNVSTCREIISLVEENSDPPDHSSAILGDVFIWHNLWLKARQCMVQFPHAYNSEQSRQFVLFYKEYGISFEPRFFLDPLVASHGYCSDVWGNVEYFFGKLEYLLQLYLTTGGNPNATLEGGHPLLVAMFIYVDTHLMDDEIEDGYSMDEKGITDPFESIGDSEFHRSHLDANAHRFGDTSEFLDGNAVSHYGCDASPDDEGDIHLCPRRSKRWRCVYLLALLISSGADIYWFLADDSATSQHQTIFTMASRYGALDIWLASLQECGLCPGCVLKELHHRMRSFDQLRGTKRTGVDVADIVKEHDVRGLRGRGGGRKFNED</sequence>
<reference evidence="1 2" key="1">
    <citation type="journal article" date="2021" name="Nat. Commun.">
        <title>Genetic determinants of endophytism in the Arabidopsis root mycobiome.</title>
        <authorList>
            <person name="Mesny F."/>
            <person name="Miyauchi S."/>
            <person name="Thiergart T."/>
            <person name="Pickel B."/>
            <person name="Atanasova L."/>
            <person name="Karlsson M."/>
            <person name="Huettel B."/>
            <person name="Barry K.W."/>
            <person name="Haridas S."/>
            <person name="Chen C."/>
            <person name="Bauer D."/>
            <person name="Andreopoulos W."/>
            <person name="Pangilinan J."/>
            <person name="LaButti K."/>
            <person name="Riley R."/>
            <person name="Lipzen A."/>
            <person name="Clum A."/>
            <person name="Drula E."/>
            <person name="Henrissat B."/>
            <person name="Kohler A."/>
            <person name="Grigoriev I.V."/>
            <person name="Martin F.M."/>
            <person name="Hacquard S."/>
        </authorList>
    </citation>
    <scope>NUCLEOTIDE SEQUENCE [LARGE SCALE GENOMIC DNA]</scope>
    <source>
        <strain evidence="1 2">MPI-CAGE-CH-0241</strain>
    </source>
</reference>